<comment type="caution">
    <text evidence="2">The sequence shown here is derived from an EMBL/GenBank/DDBJ whole genome shotgun (WGS) entry which is preliminary data.</text>
</comment>
<evidence type="ECO:0000256" key="1">
    <source>
        <dbReference type="SAM" id="Phobius"/>
    </source>
</evidence>
<feature type="transmembrane region" description="Helical" evidence="1">
    <location>
        <begin position="32"/>
        <end position="51"/>
    </location>
</feature>
<reference evidence="2 3" key="1">
    <citation type="journal article" date="2015" name="Nature">
        <title>rRNA introns, odd ribosomes, and small enigmatic genomes across a large radiation of phyla.</title>
        <authorList>
            <person name="Brown C.T."/>
            <person name="Hug L.A."/>
            <person name="Thomas B.C."/>
            <person name="Sharon I."/>
            <person name="Castelle C.J."/>
            <person name="Singh A."/>
            <person name="Wilkins M.J."/>
            <person name="Williams K.H."/>
            <person name="Banfield J.F."/>
        </authorList>
    </citation>
    <scope>NUCLEOTIDE SEQUENCE [LARGE SCALE GENOMIC DNA]</scope>
</reference>
<keyword evidence="1" id="KW-0472">Membrane</keyword>
<evidence type="ECO:0000313" key="3">
    <source>
        <dbReference type="Proteomes" id="UP000034022"/>
    </source>
</evidence>
<keyword evidence="1" id="KW-0812">Transmembrane</keyword>
<dbReference type="Proteomes" id="UP000034022">
    <property type="component" value="Unassembled WGS sequence"/>
</dbReference>
<evidence type="ECO:0000313" key="2">
    <source>
        <dbReference type="EMBL" id="KKQ71157.1"/>
    </source>
</evidence>
<proteinExistence type="predicted"/>
<feature type="transmembrane region" description="Helical" evidence="1">
    <location>
        <begin position="63"/>
        <end position="85"/>
    </location>
</feature>
<sequence>MIKEYIKYLKDNPQGYWFKAKLYGWGWTPAKWQGWCVIFLYIVLILVLVLVREKDIPGNPDSGSNILTFALPIIVLTILLVVVAYKKGEKPRWQWGLSDKYKIKR</sequence>
<keyword evidence="1" id="KW-1133">Transmembrane helix</keyword>
<dbReference type="EMBL" id="LBUU01000001">
    <property type="protein sequence ID" value="KKQ71157.1"/>
    <property type="molecule type" value="Genomic_DNA"/>
</dbReference>
<accession>A0A0G0JX69</accession>
<organism evidence="2 3">
    <name type="scientific">Candidatus Falkowbacteria bacterium GW2011_GWE1_38_31</name>
    <dbReference type="NCBI Taxonomy" id="1618638"/>
    <lineage>
        <taxon>Bacteria</taxon>
        <taxon>Candidatus Falkowiibacteriota</taxon>
    </lineage>
</organism>
<dbReference type="AlphaFoldDB" id="A0A0G0JX69"/>
<gene>
    <name evidence="2" type="ORF">US91_C0001G0084</name>
</gene>
<protein>
    <submittedName>
        <fullName evidence="2">Uncharacterized protein</fullName>
    </submittedName>
</protein>
<name>A0A0G0JX69_9BACT</name>